<evidence type="ECO:0000256" key="11">
    <source>
        <dbReference type="SAM" id="Phobius"/>
    </source>
</evidence>
<keyword evidence="5" id="KW-0547">Nucleotide-binding</keyword>
<keyword evidence="3" id="KW-1003">Cell membrane</keyword>
<feature type="transmembrane region" description="Helical" evidence="11">
    <location>
        <begin position="883"/>
        <end position="903"/>
    </location>
</feature>
<comment type="subcellular location">
    <subcellularLocation>
        <location evidence="1">Cell membrane</location>
        <topology evidence="1">Multi-pass membrane protein</topology>
    </subcellularLocation>
</comment>
<evidence type="ECO:0000313" key="14">
    <source>
        <dbReference type="Proteomes" id="UP000672038"/>
    </source>
</evidence>
<dbReference type="InterPro" id="IPR018303">
    <property type="entry name" value="ATPase_P-typ_P_site"/>
</dbReference>
<comment type="similarity">
    <text evidence="2">Belongs to the cation transport ATPase (P-type) (TC 3.A.3) family. Type IIA subfamily.</text>
</comment>
<dbReference type="InterPro" id="IPR001757">
    <property type="entry name" value="P_typ_ATPase"/>
</dbReference>
<dbReference type="EMBL" id="CP054393">
    <property type="protein sequence ID" value="QTX02618.1"/>
    <property type="molecule type" value="Genomic_DNA"/>
</dbReference>
<feature type="transmembrane region" description="Helical" evidence="11">
    <location>
        <begin position="787"/>
        <end position="806"/>
    </location>
</feature>
<feature type="transmembrane region" description="Helical" evidence="11">
    <location>
        <begin position="86"/>
        <end position="106"/>
    </location>
</feature>
<dbReference type="GO" id="GO:0005886">
    <property type="term" value="C:plasma membrane"/>
    <property type="evidence" value="ECO:0007669"/>
    <property type="project" value="UniProtKB-SubCell"/>
</dbReference>
<evidence type="ECO:0000256" key="8">
    <source>
        <dbReference type="ARBA" id="ARBA00022989"/>
    </source>
</evidence>
<dbReference type="PANTHER" id="PTHR43294">
    <property type="entry name" value="SODIUM/POTASSIUM-TRANSPORTING ATPASE SUBUNIT ALPHA"/>
    <property type="match status" value="1"/>
</dbReference>
<organism evidence="13 14">
    <name type="scientific">Loofah witches'-broom phytoplasma</name>
    <dbReference type="NCBI Taxonomy" id="35773"/>
    <lineage>
        <taxon>Bacteria</taxon>
        <taxon>Bacillati</taxon>
        <taxon>Mycoplasmatota</taxon>
        <taxon>Mollicutes</taxon>
        <taxon>Acholeplasmatales</taxon>
        <taxon>Acholeplasmataceae</taxon>
        <taxon>Candidatus Phytoplasma</taxon>
        <taxon>16SrVIII (Loofah witches'-broom group)</taxon>
    </lineage>
</organism>
<keyword evidence="14" id="KW-1185">Reference proteome</keyword>
<dbReference type="PRINTS" id="PR00120">
    <property type="entry name" value="HATPASE"/>
</dbReference>
<dbReference type="GO" id="GO:0005524">
    <property type="term" value="F:ATP binding"/>
    <property type="evidence" value="ECO:0007669"/>
    <property type="project" value="UniProtKB-KW"/>
</dbReference>
<evidence type="ECO:0000313" key="13">
    <source>
        <dbReference type="EMBL" id="QTX02618.1"/>
    </source>
</evidence>
<evidence type="ECO:0000256" key="5">
    <source>
        <dbReference type="ARBA" id="ARBA00022741"/>
    </source>
</evidence>
<dbReference type="NCBIfam" id="TIGR01494">
    <property type="entry name" value="ATPase_P-type"/>
    <property type="match status" value="2"/>
</dbReference>
<dbReference type="PROSITE" id="PS00154">
    <property type="entry name" value="ATPASE_E1_E2"/>
    <property type="match status" value="1"/>
</dbReference>
<feature type="domain" description="Cation-transporting P-type ATPase N-terminal" evidence="12">
    <location>
        <begin position="4"/>
        <end position="78"/>
    </location>
</feature>
<dbReference type="InterPro" id="IPR023214">
    <property type="entry name" value="HAD_sf"/>
</dbReference>
<dbReference type="SUPFAM" id="SSF56784">
    <property type="entry name" value="HAD-like"/>
    <property type="match status" value="1"/>
</dbReference>
<evidence type="ECO:0000256" key="7">
    <source>
        <dbReference type="ARBA" id="ARBA00022967"/>
    </source>
</evidence>
<dbReference type="InterPro" id="IPR044492">
    <property type="entry name" value="P_typ_ATPase_HD_dom"/>
</dbReference>
<dbReference type="Gene3D" id="3.40.1110.10">
    <property type="entry name" value="Calcium-transporting ATPase, cytoplasmic domain N"/>
    <property type="match status" value="1"/>
</dbReference>
<accession>A0A975ILS4</accession>
<dbReference type="Proteomes" id="UP000672038">
    <property type="component" value="Chromosome"/>
</dbReference>
<name>A0A975ILS4_LOWBP</name>
<keyword evidence="9 11" id="KW-0472">Membrane</keyword>
<dbReference type="GO" id="GO:1990573">
    <property type="term" value="P:potassium ion import across plasma membrane"/>
    <property type="evidence" value="ECO:0007669"/>
    <property type="project" value="TreeGrafter"/>
</dbReference>
<dbReference type="KEGG" id="pluf:LFWB_0480"/>
<dbReference type="InterPro" id="IPR004014">
    <property type="entry name" value="ATPase_P-typ_cation-transptr_N"/>
</dbReference>
<keyword evidence="6" id="KW-0067">ATP-binding</keyword>
<feature type="transmembrane region" description="Helical" evidence="11">
    <location>
        <begin position="705"/>
        <end position="730"/>
    </location>
</feature>
<dbReference type="GO" id="GO:1902600">
    <property type="term" value="P:proton transmembrane transport"/>
    <property type="evidence" value="ECO:0007669"/>
    <property type="project" value="TreeGrafter"/>
</dbReference>
<feature type="transmembrane region" description="Helical" evidence="11">
    <location>
        <begin position="249"/>
        <end position="267"/>
    </location>
</feature>
<evidence type="ECO:0000256" key="2">
    <source>
        <dbReference type="ARBA" id="ARBA00005675"/>
    </source>
</evidence>
<dbReference type="Pfam" id="PF13246">
    <property type="entry name" value="Cation_ATPase"/>
    <property type="match status" value="1"/>
</dbReference>
<feature type="transmembrane region" description="Helical" evidence="11">
    <location>
        <begin position="62"/>
        <end position="80"/>
    </location>
</feature>
<dbReference type="SUPFAM" id="SSF81660">
    <property type="entry name" value="Metal cation-transporting ATPase, ATP-binding domain N"/>
    <property type="match status" value="1"/>
</dbReference>
<dbReference type="PANTHER" id="PTHR43294:SF21">
    <property type="entry name" value="CATION TRANSPORTING ATPASE"/>
    <property type="match status" value="1"/>
</dbReference>
<dbReference type="SUPFAM" id="SSF81665">
    <property type="entry name" value="Calcium ATPase, transmembrane domain M"/>
    <property type="match status" value="1"/>
</dbReference>
<protein>
    <submittedName>
        <fullName evidence="13">Cation transport ATPase, P-type</fullName>
    </submittedName>
</protein>
<dbReference type="InterPro" id="IPR036412">
    <property type="entry name" value="HAD-like_sf"/>
</dbReference>
<dbReference type="RefSeq" id="WP_210954720.1">
    <property type="nucleotide sequence ID" value="NZ_CP054393.1"/>
</dbReference>
<keyword evidence="4 11" id="KW-0812">Transmembrane</keyword>
<gene>
    <name evidence="13" type="primary">mgtA</name>
    <name evidence="13" type="ORF">LFWB_0480</name>
</gene>
<feature type="coiled-coil region" evidence="10">
    <location>
        <begin position="475"/>
        <end position="502"/>
    </location>
</feature>
<sequence length="910" mass="103810">MDQPLPQCSLKQLEQKLNIDFAQGLTQKQVQKQYVKDGLNKLKEIKKPNFWVKFLYQLHNSFVYILLIIFLFTLIIGIIEQKKEELFESFLILIVILGNALLGVFFENRKENSLLLVEQKTKPYAKVLRDKKLQFILKEQIVLGDIITLEAGDVVPADLLLIEANYLKTNEVILTGEILPVLKNTPSKEDEAVFTNFSNLVFMDTTVISGKAYGVVIATGKYTRIGKIHHLIKTEKKYKTPLEKNIKQLSSFLTIIIFLIVLINLFLNLLKHYYFKKIIDFDTIKKLLLSSFVLAVAVIPESLLAIITIILAYGVKKIIKQKVIIKNLKTLETLGAVNIVCTDKTGTLTKNQMTIKKLYLNNSIKDVSSSDLISEPDIEKLICFGILCNSNYSSQKNKTIVNNKFLFDPIDQSFIDLGYLWKLNILEIQKENPKIKEFPFDSNYKLMLTIHQKDTKKYLIIKGAYEIILGLSSYINRYQKNILKKENNIQKTEDDLNKMSSEGYKVLGIAYTEINLNYLDFDNLNIDEILKLIKNKIIFLGAVGIEDPIRPEIFPTMKELQTAFITPIMITGDHLQTAIKVASSLKIFNPEIDLAITGEQLDLLSEDELAYKLNSIKIYARTNPEHKLKIIKTWQKKDKIVAMIGDGVNDAPSIKKADIGISMGRTGTDITKQTSDIILVEDNFATITNAIKEGRNIFNNIKKSVIFLLSCNIGEIIVILLNTCLGHLFFNQNFIILNTAQILWINLVTDSLAAISLGMEHPENNLMKEKPRFIKNALLNKQNIQKILIEGFIIGILTFLAAFIGYKYNDNNNQDGQTIAFIVLSLSQLVHVFNLRSFNKSIFLLKTNFYLIFSFIISVFLQIIVIIIPFGKQIFNLSPNLSYSNILIIFIFSVMPLFLMEIIKKIKSFL</sequence>
<dbReference type="SFLD" id="SFLDG00002">
    <property type="entry name" value="C1.7:_P-type_atpase_like"/>
    <property type="match status" value="1"/>
</dbReference>
<dbReference type="InterPro" id="IPR006068">
    <property type="entry name" value="ATPase_P-typ_cation-transptr_C"/>
</dbReference>
<feature type="transmembrane region" description="Helical" evidence="11">
    <location>
        <begin position="849"/>
        <end position="871"/>
    </location>
</feature>
<evidence type="ECO:0000256" key="3">
    <source>
        <dbReference type="ARBA" id="ARBA00022475"/>
    </source>
</evidence>
<evidence type="ECO:0000256" key="6">
    <source>
        <dbReference type="ARBA" id="ARBA00022840"/>
    </source>
</evidence>
<dbReference type="Gene3D" id="3.40.50.1000">
    <property type="entry name" value="HAD superfamily/HAD-like"/>
    <property type="match status" value="1"/>
</dbReference>
<dbReference type="SUPFAM" id="SSF81653">
    <property type="entry name" value="Calcium ATPase, transduction domain A"/>
    <property type="match status" value="1"/>
</dbReference>
<dbReference type="Gene3D" id="1.20.1110.10">
    <property type="entry name" value="Calcium-transporting ATPase, transmembrane domain"/>
    <property type="match status" value="1"/>
</dbReference>
<dbReference type="Gene3D" id="2.70.150.10">
    <property type="entry name" value="Calcium-transporting ATPase, cytoplasmic transduction domain A"/>
    <property type="match status" value="1"/>
</dbReference>
<dbReference type="InterPro" id="IPR023299">
    <property type="entry name" value="ATPase_P-typ_cyto_dom_N"/>
</dbReference>
<keyword evidence="8 11" id="KW-1133">Transmembrane helix</keyword>
<dbReference type="GO" id="GO:0016887">
    <property type="term" value="F:ATP hydrolysis activity"/>
    <property type="evidence" value="ECO:0007669"/>
    <property type="project" value="InterPro"/>
</dbReference>
<dbReference type="InterPro" id="IPR059000">
    <property type="entry name" value="ATPase_P-type_domA"/>
</dbReference>
<keyword evidence="7" id="KW-1278">Translocase</keyword>
<dbReference type="InterPro" id="IPR008250">
    <property type="entry name" value="ATPase_P-typ_transduc_dom_A_sf"/>
</dbReference>
<evidence type="ECO:0000256" key="4">
    <source>
        <dbReference type="ARBA" id="ARBA00022692"/>
    </source>
</evidence>
<dbReference type="GO" id="GO:0030007">
    <property type="term" value="P:intracellular potassium ion homeostasis"/>
    <property type="evidence" value="ECO:0007669"/>
    <property type="project" value="TreeGrafter"/>
</dbReference>
<dbReference type="SFLD" id="SFLDF00027">
    <property type="entry name" value="p-type_atpase"/>
    <property type="match status" value="1"/>
</dbReference>
<dbReference type="Pfam" id="PF00690">
    <property type="entry name" value="Cation_ATPase_N"/>
    <property type="match status" value="1"/>
</dbReference>
<dbReference type="SMART" id="SM00831">
    <property type="entry name" value="Cation_ATPase_N"/>
    <property type="match status" value="1"/>
</dbReference>
<evidence type="ECO:0000256" key="9">
    <source>
        <dbReference type="ARBA" id="ARBA00023136"/>
    </source>
</evidence>
<evidence type="ECO:0000256" key="10">
    <source>
        <dbReference type="SAM" id="Coils"/>
    </source>
</evidence>
<evidence type="ECO:0000256" key="1">
    <source>
        <dbReference type="ARBA" id="ARBA00004651"/>
    </source>
</evidence>
<proteinExistence type="inferred from homology"/>
<dbReference type="GO" id="GO:0005391">
    <property type="term" value="F:P-type sodium:potassium-exchanging transporter activity"/>
    <property type="evidence" value="ECO:0007669"/>
    <property type="project" value="TreeGrafter"/>
</dbReference>
<dbReference type="InterPro" id="IPR050510">
    <property type="entry name" value="Cation_transp_ATPase_P-type"/>
</dbReference>
<feature type="transmembrane region" description="Helical" evidence="11">
    <location>
        <begin position="818"/>
        <end position="837"/>
    </location>
</feature>
<dbReference type="GO" id="GO:0036376">
    <property type="term" value="P:sodium ion export across plasma membrane"/>
    <property type="evidence" value="ECO:0007669"/>
    <property type="project" value="TreeGrafter"/>
</dbReference>
<dbReference type="AlphaFoldDB" id="A0A975ILS4"/>
<feature type="transmembrane region" description="Helical" evidence="11">
    <location>
        <begin position="287"/>
        <end position="313"/>
    </location>
</feature>
<dbReference type="InterPro" id="IPR023298">
    <property type="entry name" value="ATPase_P-typ_TM_dom_sf"/>
</dbReference>
<dbReference type="Pfam" id="PF00689">
    <property type="entry name" value="Cation_ATPase_C"/>
    <property type="match status" value="1"/>
</dbReference>
<dbReference type="PRINTS" id="PR00119">
    <property type="entry name" value="CATATPASE"/>
</dbReference>
<dbReference type="Pfam" id="PF00122">
    <property type="entry name" value="E1-E2_ATPase"/>
    <property type="match status" value="1"/>
</dbReference>
<reference evidence="13" key="1">
    <citation type="submission" date="2020-06" db="EMBL/GenBank/DDBJ databases">
        <title>Complete genome sequence of Candidatus Phytoplasma luffae NCHU2019.</title>
        <authorList>
            <person name="Cho S.-T."/>
            <person name="Tan C.-M."/>
            <person name="Li J.-R."/>
            <person name="Chien Y.-Y."/>
            <person name="Chiu Y.-C."/>
            <person name="Yang J.-Y."/>
            <person name="Kuo C.-H."/>
        </authorList>
    </citation>
    <scope>NUCLEOTIDE SEQUENCE</scope>
    <source>
        <strain evidence="13">NCHU2019</strain>
    </source>
</reference>
<dbReference type="SFLD" id="SFLDS00003">
    <property type="entry name" value="Haloacid_Dehalogenase"/>
    <property type="match status" value="1"/>
</dbReference>
<keyword evidence="10" id="KW-0175">Coiled coil</keyword>
<evidence type="ECO:0000259" key="12">
    <source>
        <dbReference type="SMART" id="SM00831"/>
    </source>
</evidence>
<dbReference type="GO" id="GO:0006883">
    <property type="term" value="P:intracellular sodium ion homeostasis"/>
    <property type="evidence" value="ECO:0007669"/>
    <property type="project" value="TreeGrafter"/>
</dbReference>